<feature type="region of interest" description="Disordered" evidence="1">
    <location>
        <begin position="55"/>
        <end position="77"/>
    </location>
</feature>
<comment type="caution">
    <text evidence="3">The sequence shown here is derived from an EMBL/GenBank/DDBJ whole genome shotgun (WGS) entry which is preliminary data.</text>
</comment>
<feature type="region of interest" description="Disordered" evidence="1">
    <location>
        <begin position="1263"/>
        <end position="1297"/>
    </location>
</feature>
<dbReference type="InterPro" id="IPR043128">
    <property type="entry name" value="Rev_trsase/Diguanyl_cyclase"/>
</dbReference>
<evidence type="ECO:0000256" key="1">
    <source>
        <dbReference type="SAM" id="MobiDB-lite"/>
    </source>
</evidence>
<reference evidence="3" key="1">
    <citation type="journal article" date="2019" name="Sci. Rep.">
        <title>Draft genome of Tanacetum cinerariifolium, the natural source of mosquito coil.</title>
        <authorList>
            <person name="Yamashiro T."/>
            <person name="Shiraishi A."/>
            <person name="Satake H."/>
            <person name="Nakayama K."/>
        </authorList>
    </citation>
    <scope>NUCLEOTIDE SEQUENCE</scope>
</reference>
<feature type="region of interest" description="Disordered" evidence="1">
    <location>
        <begin position="1"/>
        <end position="31"/>
    </location>
</feature>
<dbReference type="GO" id="GO:0003676">
    <property type="term" value="F:nucleic acid binding"/>
    <property type="evidence" value="ECO:0007669"/>
    <property type="project" value="InterPro"/>
</dbReference>
<evidence type="ECO:0000313" key="3">
    <source>
        <dbReference type="EMBL" id="GEU93597.1"/>
    </source>
</evidence>
<keyword evidence="3" id="KW-0808">Transferase</keyword>
<feature type="compositionally biased region" description="Basic and acidic residues" evidence="1">
    <location>
        <begin position="722"/>
        <end position="739"/>
    </location>
</feature>
<dbReference type="PANTHER" id="PTHR48475:SF2">
    <property type="entry name" value="RIBONUCLEASE H"/>
    <property type="match status" value="1"/>
</dbReference>
<feature type="compositionally biased region" description="Basic residues" evidence="1">
    <location>
        <begin position="740"/>
        <end position="752"/>
    </location>
</feature>
<keyword evidence="3" id="KW-0548">Nucleotidyltransferase</keyword>
<feature type="compositionally biased region" description="Basic and acidic residues" evidence="1">
    <location>
        <begin position="57"/>
        <end position="75"/>
    </location>
</feature>
<dbReference type="Gene3D" id="3.30.420.10">
    <property type="entry name" value="Ribonuclease H-like superfamily/Ribonuclease H"/>
    <property type="match status" value="3"/>
</dbReference>
<evidence type="ECO:0000259" key="2">
    <source>
        <dbReference type="PROSITE" id="PS50994"/>
    </source>
</evidence>
<organism evidence="3">
    <name type="scientific">Tanacetum cinerariifolium</name>
    <name type="common">Dalmatian daisy</name>
    <name type="synonym">Chrysanthemum cinerariifolium</name>
    <dbReference type="NCBI Taxonomy" id="118510"/>
    <lineage>
        <taxon>Eukaryota</taxon>
        <taxon>Viridiplantae</taxon>
        <taxon>Streptophyta</taxon>
        <taxon>Embryophyta</taxon>
        <taxon>Tracheophyta</taxon>
        <taxon>Spermatophyta</taxon>
        <taxon>Magnoliopsida</taxon>
        <taxon>eudicotyledons</taxon>
        <taxon>Gunneridae</taxon>
        <taxon>Pentapetalae</taxon>
        <taxon>asterids</taxon>
        <taxon>campanulids</taxon>
        <taxon>Asterales</taxon>
        <taxon>Asteraceae</taxon>
        <taxon>Asteroideae</taxon>
        <taxon>Anthemideae</taxon>
        <taxon>Anthemidinae</taxon>
        <taxon>Tanacetum</taxon>
    </lineage>
</organism>
<dbReference type="EMBL" id="BKCJ010010890">
    <property type="protein sequence ID" value="GEU93597.1"/>
    <property type="molecule type" value="Genomic_DNA"/>
</dbReference>
<protein>
    <submittedName>
        <fullName evidence="3">Reverse transcriptase domain-containing protein</fullName>
    </submittedName>
</protein>
<keyword evidence="3" id="KW-0695">RNA-directed DNA polymerase</keyword>
<feature type="compositionally biased region" description="Basic and acidic residues" evidence="1">
    <location>
        <begin position="1281"/>
        <end position="1297"/>
    </location>
</feature>
<dbReference type="InterPro" id="IPR036397">
    <property type="entry name" value="RNaseH_sf"/>
</dbReference>
<dbReference type="InterPro" id="IPR001584">
    <property type="entry name" value="Integrase_cat-core"/>
</dbReference>
<dbReference type="InterPro" id="IPR012337">
    <property type="entry name" value="RNaseH-like_sf"/>
</dbReference>
<feature type="compositionally biased region" description="Basic and acidic residues" evidence="1">
    <location>
        <begin position="759"/>
        <end position="777"/>
    </location>
</feature>
<dbReference type="GO" id="GO:0015074">
    <property type="term" value="P:DNA integration"/>
    <property type="evidence" value="ECO:0007669"/>
    <property type="project" value="InterPro"/>
</dbReference>
<gene>
    <name evidence="3" type="ORF">Tci_065575</name>
</gene>
<feature type="compositionally biased region" description="Polar residues" evidence="1">
    <location>
        <begin position="1"/>
        <end position="17"/>
    </location>
</feature>
<dbReference type="GO" id="GO:0003964">
    <property type="term" value="F:RNA-directed DNA polymerase activity"/>
    <property type="evidence" value="ECO:0007669"/>
    <property type="project" value="UniProtKB-KW"/>
</dbReference>
<feature type="region of interest" description="Disordered" evidence="1">
    <location>
        <begin position="134"/>
        <end position="159"/>
    </location>
</feature>
<dbReference type="Gene3D" id="3.30.70.270">
    <property type="match status" value="1"/>
</dbReference>
<name>A0A6L2P6U4_TANCI</name>
<sequence>MSTNEQTPLSQPTSAVRNTLGKEQDPQGLGRPTSIAALREYYDRNYHQLLPSTAKKVHQEKGHQAEEGTSKKGLDLDMPAACSETRGRVHPRTRTIQGVDHIIVAAETLKAATRVLAQWKHSLLSKNIITKEHPHEGRKRYRKAKVAQDDIGRKSQRGKSRVLKMTCPNHSHIKTYDGSKDLEDLLKIFQAAAKTKRWAMPTWCHMFNSTLTGNTRVWFNDLPKEFIDSSDDLKEAFLENYLQQKKCIKDSVEIHNIKQRDGESTEEFVRRKAVTFNQRIKAKQCKRPCESGKKGGNLRKEKTAGNTDGEEDGTKGPTVIEAEIGGHFVHRMYMDGGSSLKILYEHCFNRFRPEVKSQMIPAPTPLIGFSGEIIWPLGQISLLVKIRDGEHSPSAWMNFIIVRSPSPYNGIIGRPGLRRIQAVPFTAHEMLKFSVTCGTVTLRSSRIIPLECTMKPADMTGVPLHIAEHMLNIREGCLPVRQKKRGRAPERNKAIYEEVEKLADADIMKEVHYHSWQLENVCGFQRLKQKAVLSLPSLKCLKDVRRLNGKLASLNRFLSKSAEKSLPFFKTLKKCTKKIDFQWTAKAEMMLSNLEVAGRLLKWRSELEEHDIHYKPRTSVKGQILADFMVERLEDEPFDTPIDDTEELSDPWILFTNGSSCIDGSEAGLIITNLEGTKFTYALRFRFNATNNEAENEALIAGLRRAEQMGVKKSSSKLKAHLNFEETSQHSESRTQSRRRDLKKRLGSRHARGMFGSPEPRRDHSESPKKRDPERKTVFKRLKKVAAETLKDATRVLAQWKQSLLSKNIITKEHPREERKRYLKAKVVQEDIGRQFQRGNSRVLKMTCPNHGYVKKQAVAKTKRWAMPTWCHMFNSIHTGNVRVWFDDLSKEAIDSYDDLKEAFLENYLQQKKCIKYPVEIHNIKHRDGESTEEFMRRGEDGTKGPMIIEVEMGGHFVYPMYANGGSSSEILYEHCFNRFRPEVRSQMISTSTPLLGFSGEIIWLLGQISLLVKIRNGKHSPLAWMNFMIDHSTRMQDGLRARSAVAHNQPSHRRKDSDFTIERLEDDPPDTPMKDKEELLDPWILFIDGSSCIDVSGAGLIITNTEGTEFTYALRFMFNATNNEAENETLIAGLRIAKQMGVKNLQANPFYKREIDIAGPIPKGPGKVKFLIVAIDYLTKWKEAKPVETITGAHIKKFVWDNIVCRFGLPKEIIFDNGKQFRDNPFKDWCEKLCIRQCFASVKHPQVNVLVERMNRSLGFTTQVSSQETSSTGATKQAMQKKEASLDLSGKDHMRS</sequence>
<dbReference type="Pfam" id="PF03732">
    <property type="entry name" value="Retrotrans_gag"/>
    <property type="match status" value="1"/>
</dbReference>
<dbReference type="PROSITE" id="PS50994">
    <property type="entry name" value="INTEGRASE"/>
    <property type="match status" value="1"/>
</dbReference>
<feature type="region of interest" description="Disordered" evidence="1">
    <location>
        <begin position="722"/>
        <end position="777"/>
    </location>
</feature>
<feature type="region of interest" description="Disordered" evidence="1">
    <location>
        <begin position="1045"/>
        <end position="1074"/>
    </location>
</feature>
<feature type="compositionally biased region" description="Low complexity" evidence="1">
    <location>
        <begin position="1263"/>
        <end position="1273"/>
    </location>
</feature>
<proteinExistence type="predicted"/>
<dbReference type="InterPro" id="IPR043502">
    <property type="entry name" value="DNA/RNA_pol_sf"/>
</dbReference>
<dbReference type="InterPro" id="IPR005162">
    <property type="entry name" value="Retrotrans_gag_dom"/>
</dbReference>
<feature type="compositionally biased region" description="Basic residues" evidence="1">
    <location>
        <begin position="136"/>
        <end position="145"/>
    </location>
</feature>
<dbReference type="PANTHER" id="PTHR48475">
    <property type="entry name" value="RIBONUCLEASE H"/>
    <property type="match status" value="1"/>
</dbReference>
<feature type="region of interest" description="Disordered" evidence="1">
    <location>
        <begin position="287"/>
        <end position="317"/>
    </location>
</feature>
<dbReference type="SUPFAM" id="SSF56672">
    <property type="entry name" value="DNA/RNA polymerases"/>
    <property type="match status" value="1"/>
</dbReference>
<dbReference type="SUPFAM" id="SSF53098">
    <property type="entry name" value="Ribonuclease H-like"/>
    <property type="match status" value="2"/>
</dbReference>
<dbReference type="Pfam" id="PF00665">
    <property type="entry name" value="rve"/>
    <property type="match status" value="1"/>
</dbReference>
<feature type="domain" description="Integrase catalytic" evidence="2">
    <location>
        <begin position="1146"/>
        <end position="1297"/>
    </location>
</feature>
<accession>A0A6L2P6U4</accession>
<feature type="compositionally biased region" description="Basic and acidic residues" evidence="1">
    <location>
        <begin position="287"/>
        <end position="303"/>
    </location>
</feature>